<keyword evidence="2" id="KW-1185">Reference proteome</keyword>
<sequence length="50" mass="6092">MKYTLYRRFDGTYTLLRTREAWDNVLTPIVRSNSKEAILMITEDVRRRLE</sequence>
<organism evidence="1 2">
    <name type="scientific">Lactococcus phage GE1</name>
    <dbReference type="NCBI Taxonomy" id="1698369"/>
    <lineage>
        <taxon>Viruses</taxon>
        <taxon>Duplodnaviria</taxon>
        <taxon>Heunggongvirae</taxon>
        <taxon>Uroviricota</taxon>
        <taxon>Caudoviricetes</taxon>
        <taxon>Chertseyvirus</taxon>
        <taxon>Chertseyvirus GE1</taxon>
    </lineage>
</organism>
<dbReference type="Proteomes" id="UP000204630">
    <property type="component" value="Segment"/>
</dbReference>
<protein>
    <submittedName>
        <fullName evidence="1">Uncharacterized protein</fullName>
    </submittedName>
</protein>
<accession>A0A0N9BBC8</accession>
<proteinExistence type="predicted"/>
<reference evidence="1 2" key="1">
    <citation type="journal article" date="2015" name="Appl. Environ. Microbiol.">
        <title>A virulent phage infecting Lactococcus garvieae, with homology to Lactococcus lactis phages.</title>
        <authorList>
            <person name="Eraclio G."/>
            <person name="Tremblay D.M."/>
            <person name="Lacelle-Cote A."/>
            <person name="Labrie S.J."/>
            <person name="Fortina M.G."/>
            <person name="Moineau S."/>
        </authorList>
    </citation>
    <scope>NUCLEOTIDE SEQUENCE [LARGE SCALE GENOMIC DNA]</scope>
</reference>
<dbReference type="KEGG" id="vg:26797768"/>
<dbReference type="GeneID" id="26797768"/>
<evidence type="ECO:0000313" key="2">
    <source>
        <dbReference type="Proteomes" id="UP000204630"/>
    </source>
</evidence>
<name>A0A0N9BBC8_9CAUD</name>
<dbReference type="EMBL" id="KT339177">
    <property type="protein sequence ID" value="ALA06956.1"/>
    <property type="molecule type" value="Genomic_DNA"/>
</dbReference>
<dbReference type="RefSeq" id="YP_009226630.1">
    <property type="nucleotide sequence ID" value="NC_029118.1"/>
</dbReference>
<evidence type="ECO:0000313" key="1">
    <source>
        <dbReference type="EMBL" id="ALA06956.1"/>
    </source>
</evidence>